<reference evidence="3 4" key="1">
    <citation type="submission" date="2019-01" db="EMBL/GenBank/DDBJ databases">
        <title>Lacibacter sp. strain TTM-7.</title>
        <authorList>
            <person name="Chen W.-M."/>
        </authorList>
    </citation>
    <scope>NUCLEOTIDE SEQUENCE [LARGE SCALE GENOMIC DNA]</scope>
    <source>
        <strain evidence="3 4">TTM-7</strain>
    </source>
</reference>
<dbReference type="Gene3D" id="1.10.390.10">
    <property type="entry name" value="Neutral Protease Domain 2"/>
    <property type="match status" value="1"/>
</dbReference>
<dbReference type="AlphaFoldDB" id="A0A4Q1CFT6"/>
<evidence type="ECO:0000259" key="2">
    <source>
        <dbReference type="Pfam" id="PF17899"/>
    </source>
</evidence>
<keyword evidence="4" id="KW-1185">Reference proteome</keyword>
<accession>A0A4Q1CFT6</accession>
<dbReference type="Pfam" id="PF17899">
    <property type="entry name" value="Peptidase_M61_N"/>
    <property type="match status" value="1"/>
</dbReference>
<feature type="domain" description="Peptidase M61 N-terminal" evidence="2">
    <location>
        <begin position="38"/>
        <end position="206"/>
    </location>
</feature>
<name>A0A4Q1CFT6_9BACT</name>
<protein>
    <submittedName>
        <fullName evidence="3">M61 family peptidase</fullName>
    </submittedName>
</protein>
<dbReference type="PIRSF" id="PIRSF016493">
    <property type="entry name" value="Glycyl_aminpptds"/>
    <property type="match status" value="1"/>
</dbReference>
<dbReference type="EMBL" id="SDHW01000005">
    <property type="protein sequence ID" value="RXK58883.1"/>
    <property type="molecule type" value="Genomic_DNA"/>
</dbReference>
<dbReference type="RefSeq" id="WP_129131939.1">
    <property type="nucleotide sequence ID" value="NZ_SDHW01000005.1"/>
</dbReference>
<evidence type="ECO:0000313" key="3">
    <source>
        <dbReference type="EMBL" id="RXK58883.1"/>
    </source>
</evidence>
<sequence>MRRLVSTFSKCCNVAFVIAVLVLTCNYQARAGKSPVMHYSISFPKPETHSYHVQLQTSGWASDSLHFKLPKWTPGYYQLMKYADDVQNINARDQNGKTLTVKKINENTWSVVGSRQKTITVEYDIKTSRQFVANSYVDSLHAYVIPANTFLYVDGFLQMPVSVKVNMHKQWPDIATGLMEQNATQKNVFAAANFDELYDCPILIGKLQALPSFTVKGIEHRFIGYQMSNFDQQQLMDHLHKIIETTVTMMGDIPYKRYTFIGIGPGRGGIEHLNNTTVSFDGKGLNTAAGMNQILNFLTHEYFHHFNVKRIRPFELGPFNYDAPVRTNLLWISEGLTVYYEYLLIKRAGLMTEQQLFSNIEHNINAVENSPGRQFQSLMQASYNTWADGPFGTQGREPGKAISYYDKGPVVGLLLDFTIRNATQNKQSLDNVMQLLYNRYYKQQQRGFTDAEFQQTCEEVARVPLTSFFEYIYSTKELDYKTCLGYAGLRLEESETTANDGKKTKRMLLARNTDATALQNEILQSWINGK</sequence>
<dbReference type="InterPro" id="IPR007963">
    <property type="entry name" value="Peptidase_M61_catalytic"/>
</dbReference>
<evidence type="ECO:0000313" key="4">
    <source>
        <dbReference type="Proteomes" id="UP000290204"/>
    </source>
</evidence>
<dbReference type="InterPro" id="IPR040756">
    <property type="entry name" value="Peptidase_M61_N"/>
</dbReference>
<organism evidence="3 4">
    <name type="scientific">Lacibacter luteus</name>
    <dbReference type="NCBI Taxonomy" id="2508719"/>
    <lineage>
        <taxon>Bacteria</taxon>
        <taxon>Pseudomonadati</taxon>
        <taxon>Bacteroidota</taxon>
        <taxon>Chitinophagia</taxon>
        <taxon>Chitinophagales</taxon>
        <taxon>Chitinophagaceae</taxon>
        <taxon>Lacibacter</taxon>
    </lineage>
</organism>
<dbReference type="Pfam" id="PF05299">
    <property type="entry name" value="Peptidase_M61"/>
    <property type="match status" value="1"/>
</dbReference>
<gene>
    <name evidence="3" type="ORF">ESA94_15970</name>
</gene>
<evidence type="ECO:0000259" key="1">
    <source>
        <dbReference type="Pfam" id="PF05299"/>
    </source>
</evidence>
<dbReference type="Gene3D" id="2.60.40.3650">
    <property type="match status" value="1"/>
</dbReference>
<dbReference type="InterPro" id="IPR024191">
    <property type="entry name" value="Peptidase_M61"/>
</dbReference>
<dbReference type="OrthoDB" id="9778516at2"/>
<proteinExistence type="predicted"/>
<dbReference type="Proteomes" id="UP000290204">
    <property type="component" value="Unassembled WGS sequence"/>
</dbReference>
<comment type="caution">
    <text evidence="3">The sequence shown here is derived from an EMBL/GenBank/DDBJ whole genome shotgun (WGS) entry which is preliminary data.</text>
</comment>
<feature type="domain" description="Peptidase M61 catalytic" evidence="1">
    <location>
        <begin position="294"/>
        <end position="411"/>
    </location>
</feature>
<dbReference type="SUPFAM" id="SSF55486">
    <property type="entry name" value="Metalloproteases ('zincins'), catalytic domain"/>
    <property type="match status" value="1"/>
</dbReference>
<dbReference type="InterPro" id="IPR027268">
    <property type="entry name" value="Peptidase_M4/M1_CTD_sf"/>
</dbReference>